<dbReference type="AlphaFoldDB" id="A0A926QK96"/>
<dbReference type="RefSeq" id="WP_188175044.1">
    <property type="nucleotide sequence ID" value="NZ_JACVVD010000004.1"/>
</dbReference>
<reference evidence="1" key="1">
    <citation type="submission" date="2020-09" db="EMBL/GenBank/DDBJ databases">
        <title>Draft Genome Sequence of Paenibacillus sp. WST5.</title>
        <authorList>
            <person name="Bao Z."/>
        </authorList>
    </citation>
    <scope>NUCLEOTIDE SEQUENCE</scope>
    <source>
        <strain evidence="1">WST5</strain>
    </source>
</reference>
<evidence type="ECO:0000313" key="2">
    <source>
        <dbReference type="Proteomes" id="UP000650466"/>
    </source>
</evidence>
<organism evidence="1 2">
    <name type="scientific">Paenibacillus sedimenti</name>
    <dbReference type="NCBI Taxonomy" id="2770274"/>
    <lineage>
        <taxon>Bacteria</taxon>
        <taxon>Bacillati</taxon>
        <taxon>Bacillota</taxon>
        <taxon>Bacilli</taxon>
        <taxon>Bacillales</taxon>
        <taxon>Paenibacillaceae</taxon>
        <taxon>Paenibacillus</taxon>
    </lineage>
</organism>
<name>A0A926QK96_9BACL</name>
<evidence type="ECO:0000313" key="1">
    <source>
        <dbReference type="EMBL" id="MBD0381252.1"/>
    </source>
</evidence>
<sequence length="116" mass="13804">MDILKFDPYKKIKEHDEVKLTYTTHLGDGIIGVYIQTTEDTFRIYLNNDIHFEQQDEALYILMKHHNTARGETKVITIDNMRLLNWIKEDARRFEKMAADVFLKGSLFVKRLRKTV</sequence>
<keyword evidence="2" id="KW-1185">Reference proteome</keyword>
<proteinExistence type="predicted"/>
<protein>
    <submittedName>
        <fullName evidence="1">Uncharacterized protein</fullName>
    </submittedName>
</protein>
<accession>A0A926QK96</accession>
<gene>
    <name evidence="1" type="ORF">ICC18_14095</name>
</gene>
<dbReference type="EMBL" id="JACVVD010000004">
    <property type="protein sequence ID" value="MBD0381252.1"/>
    <property type="molecule type" value="Genomic_DNA"/>
</dbReference>
<dbReference type="Proteomes" id="UP000650466">
    <property type="component" value="Unassembled WGS sequence"/>
</dbReference>
<comment type="caution">
    <text evidence="1">The sequence shown here is derived from an EMBL/GenBank/DDBJ whole genome shotgun (WGS) entry which is preliminary data.</text>
</comment>